<dbReference type="GO" id="GO:0008878">
    <property type="term" value="F:glucose-1-phosphate adenylyltransferase activity"/>
    <property type="evidence" value="ECO:0007669"/>
    <property type="project" value="UniProtKB-UniRule"/>
</dbReference>
<comment type="catalytic activity">
    <reaction evidence="9">
        <text>alpha-D-glucose 1-phosphate + ATP + H(+) = ADP-alpha-D-glucose + diphosphate</text>
        <dbReference type="Rhea" id="RHEA:12120"/>
        <dbReference type="ChEBI" id="CHEBI:15378"/>
        <dbReference type="ChEBI" id="CHEBI:30616"/>
        <dbReference type="ChEBI" id="CHEBI:33019"/>
        <dbReference type="ChEBI" id="CHEBI:57498"/>
        <dbReference type="ChEBI" id="CHEBI:58601"/>
        <dbReference type="EC" id="2.7.7.27"/>
    </reaction>
</comment>
<feature type="binding site" evidence="9">
    <location>
        <position position="188"/>
    </location>
    <ligand>
        <name>alpha-D-glucose 1-phosphate</name>
        <dbReference type="ChEBI" id="CHEBI:58601"/>
    </ligand>
</feature>
<dbReference type="InterPro" id="IPR029044">
    <property type="entry name" value="Nucleotide-diphossugar_trans"/>
</dbReference>
<dbReference type="Pfam" id="PF24894">
    <property type="entry name" value="Hexapep_GlmU"/>
    <property type="match status" value="1"/>
</dbReference>
<evidence type="ECO:0000256" key="6">
    <source>
        <dbReference type="ARBA" id="ARBA00022840"/>
    </source>
</evidence>
<dbReference type="Gene3D" id="2.160.10.10">
    <property type="entry name" value="Hexapeptide repeat proteins"/>
    <property type="match status" value="1"/>
</dbReference>
<dbReference type="PANTHER" id="PTHR43523">
    <property type="entry name" value="GLUCOSE-1-PHOSPHATE ADENYLYLTRANSFERASE-RELATED"/>
    <property type="match status" value="1"/>
</dbReference>
<dbReference type="GO" id="GO:0005524">
    <property type="term" value="F:ATP binding"/>
    <property type="evidence" value="ECO:0007669"/>
    <property type="project" value="UniProtKB-KW"/>
</dbReference>
<dbReference type="Gene3D" id="3.90.550.10">
    <property type="entry name" value="Spore Coat Polysaccharide Biosynthesis Protein SpsA, Chain A"/>
    <property type="match status" value="1"/>
</dbReference>
<evidence type="ECO:0000256" key="2">
    <source>
        <dbReference type="ARBA" id="ARBA00022600"/>
    </source>
</evidence>
<proteinExistence type="inferred from homology"/>
<keyword evidence="3 9" id="KW-0808">Transferase</keyword>
<dbReference type="EC" id="2.7.7.27" evidence="9"/>
<keyword evidence="2 9" id="KW-0321">Glycogen metabolism</keyword>
<feature type="site" description="Could play a key role in the communication between the regulatory and the substrate sites" evidence="9">
    <location>
        <position position="96"/>
    </location>
</feature>
<evidence type="ECO:0000256" key="5">
    <source>
        <dbReference type="ARBA" id="ARBA00022741"/>
    </source>
</evidence>
<feature type="site" description="Could play a key role in the communication between the regulatory and the substrate sites" evidence="9">
    <location>
        <position position="57"/>
    </location>
</feature>
<dbReference type="NCBIfam" id="TIGR02091">
    <property type="entry name" value="glgC"/>
    <property type="match status" value="1"/>
</dbReference>
<dbReference type="InterPro" id="IPR011832">
    <property type="entry name" value="GlgDAde_trans"/>
</dbReference>
<protein>
    <recommendedName>
        <fullName evidence="9">Glucose-1-phosphate adenylyltransferase</fullName>
        <ecNumber evidence="9">2.7.7.27</ecNumber>
    </recommendedName>
    <alternativeName>
        <fullName evidence="9">ADP-glucose pyrophosphorylase</fullName>
        <shortName evidence="9">ADPGlc PPase</shortName>
    </alternativeName>
    <alternativeName>
        <fullName evidence="9">ADP-glucose synthase</fullName>
    </alternativeName>
</protein>
<feature type="binding site" evidence="9">
    <location>
        <begin position="177"/>
        <end position="178"/>
    </location>
    <ligand>
        <name>alpha-D-glucose 1-phosphate</name>
        <dbReference type="ChEBI" id="CHEBI:58601"/>
    </ligand>
</feature>
<reference evidence="13" key="1">
    <citation type="submission" date="2017-06" db="EMBL/GenBank/DDBJ databases">
        <authorList>
            <person name="Varghese N."/>
            <person name="Submissions S."/>
        </authorList>
    </citation>
    <scope>NUCLEOTIDE SEQUENCE [LARGE SCALE GENOMIC DNA]</scope>
    <source>
        <strain evidence="13">JAD2</strain>
    </source>
</reference>
<dbReference type="InterPro" id="IPR011831">
    <property type="entry name" value="ADP-Glc_PPase"/>
</dbReference>
<keyword evidence="4 9" id="KW-0548">Nucleotidyltransferase</keyword>
<keyword evidence="13" id="KW-1185">Reference proteome</keyword>
<comment type="subunit">
    <text evidence="9">Homotetramer.</text>
</comment>
<dbReference type="InterPro" id="IPR056818">
    <property type="entry name" value="GlmU/GlgC-like_hexapep"/>
</dbReference>
<evidence type="ECO:0000259" key="11">
    <source>
        <dbReference type="Pfam" id="PF24894"/>
    </source>
</evidence>
<dbReference type="HAMAP" id="MF_00624">
    <property type="entry name" value="GlgC"/>
    <property type="match status" value="1"/>
</dbReference>
<dbReference type="RefSeq" id="WP_088569771.1">
    <property type="nucleotide sequence ID" value="NZ_FYEK01000002.1"/>
</dbReference>
<dbReference type="PROSITE" id="PS00808">
    <property type="entry name" value="ADP_GLC_PYROPHOSPH_1"/>
    <property type="match status" value="1"/>
</dbReference>
<evidence type="ECO:0000256" key="7">
    <source>
        <dbReference type="ARBA" id="ARBA00023056"/>
    </source>
</evidence>
<feature type="domain" description="Glucose-1-phosphate adenylyltransferase/Bifunctional protein GlmU-like C-terminal hexapeptide" evidence="11">
    <location>
        <begin position="287"/>
        <end position="376"/>
    </location>
</feature>
<dbReference type="FunCoup" id="A0A212PQK1">
    <property type="interactions" value="133"/>
</dbReference>
<comment type="similarity">
    <text evidence="1 9">Belongs to the bacterial/plant glucose-1-phosphate adenylyltransferase family.</text>
</comment>
<feature type="domain" description="Nucleotidyl transferase" evidence="10">
    <location>
        <begin position="5"/>
        <end position="256"/>
    </location>
</feature>
<keyword evidence="6 9" id="KW-0067">ATP-binding</keyword>
<evidence type="ECO:0000256" key="8">
    <source>
        <dbReference type="ARBA" id="ARBA00023277"/>
    </source>
</evidence>
<keyword evidence="7 9" id="KW-0320">Glycogen biosynthesis</keyword>
<dbReference type="GO" id="GO:0005978">
    <property type="term" value="P:glycogen biosynthetic process"/>
    <property type="evidence" value="ECO:0007669"/>
    <property type="project" value="UniProtKB-UniRule"/>
</dbReference>
<dbReference type="SUPFAM" id="SSF51161">
    <property type="entry name" value="Trimeric LpxA-like enzymes"/>
    <property type="match status" value="1"/>
</dbReference>
<sequence length="420" mass="46724">MRTVAMILAGGKGTRLSILTQKRAKPAVPFAGKYRIIDFTLSNCVNSGIYLVGVCTQFRPRSLHEHIGSGAPWDLNGFHRGVWILTPYLGRADSDWYQGTADAIYQNLDFIEHHRPTHVLILAGDHVYKMNYNPMLRLHTEKNADLTIAVLPVPLEEASRFGILETDEEGRVIRFEEKPIRPRSTLASMGIYVFRPEVLREVLTEDARNPESTHDFGKDIIPRMIEAYRVYAYRFSGYWVDVGTVQAYWEAHMDLLADNPPLDLHDREWVIHTRSEERPPVNIRTGAHVAHSLISDGCIIEGTVEYSVLSPGVRVKRGAVVRYSVIMTDTVIEPGAVVDRCIVDKNVVVGAEAHLGYGMDYSPNRLGDLSSGLTLVGKNAIIPPNARIGRNCIIAGDVTPEDFPDLHLPSGTTVGVIAPL</sequence>
<dbReference type="CDD" id="cd04651">
    <property type="entry name" value="LbH_G1P_AT_C"/>
    <property type="match status" value="1"/>
</dbReference>
<dbReference type="InterPro" id="IPR023049">
    <property type="entry name" value="GlgC_bac"/>
</dbReference>
<dbReference type="AlphaFoldDB" id="A0A212PQK1"/>
<evidence type="ECO:0000313" key="13">
    <source>
        <dbReference type="Proteomes" id="UP000197025"/>
    </source>
</evidence>
<dbReference type="OrthoDB" id="9801810at2"/>
<dbReference type="PROSITE" id="PS00810">
    <property type="entry name" value="ADP_GLC_PYROPHOSPH_3"/>
    <property type="match status" value="1"/>
</dbReference>
<keyword evidence="5 9" id="KW-0547">Nucleotide-binding</keyword>
<dbReference type="InParanoid" id="A0A212PQK1"/>
<evidence type="ECO:0000256" key="3">
    <source>
        <dbReference type="ARBA" id="ARBA00022679"/>
    </source>
</evidence>
<dbReference type="PANTHER" id="PTHR43523:SF2">
    <property type="entry name" value="GLUCOSE-1-PHOSPHATE ADENYLYLTRANSFERASE"/>
    <property type="match status" value="1"/>
</dbReference>
<feature type="binding site" evidence="9">
    <location>
        <position position="162"/>
    </location>
    <ligand>
        <name>alpha-D-glucose 1-phosphate</name>
        <dbReference type="ChEBI" id="CHEBI:58601"/>
    </ligand>
</feature>
<gene>
    <name evidence="9" type="primary">glgC</name>
    <name evidence="12" type="ORF">SAMN02746019_00029110</name>
</gene>
<dbReference type="InterPro" id="IPR005836">
    <property type="entry name" value="ADP_Glu_pyroP_CS"/>
</dbReference>
<organism evidence="12 13">
    <name type="scientific">Thermoflexus hugenholtzii JAD2</name>
    <dbReference type="NCBI Taxonomy" id="877466"/>
    <lineage>
        <taxon>Bacteria</taxon>
        <taxon>Bacillati</taxon>
        <taxon>Chloroflexota</taxon>
        <taxon>Thermoflexia</taxon>
        <taxon>Thermoflexales</taxon>
        <taxon>Thermoflexaceae</taxon>
        <taxon>Thermoflexus</taxon>
    </lineage>
</organism>
<comment type="function">
    <text evidence="9">Involved in the biosynthesis of ADP-glucose, a building block required for the elongation reactions to produce glycogen. Catalyzes the reaction between ATP and alpha-D-glucose 1-phosphate (G1P) to produce pyrophosphate and ADP-Glc.</text>
</comment>
<evidence type="ECO:0000313" key="12">
    <source>
        <dbReference type="EMBL" id="SNB49193.1"/>
    </source>
</evidence>
<accession>A0A212PQK1</accession>
<dbReference type="NCBIfam" id="TIGR02092">
    <property type="entry name" value="glgD"/>
    <property type="match status" value="1"/>
</dbReference>
<comment type="pathway">
    <text evidence="9">Glycan biosynthesis; glycogen biosynthesis.</text>
</comment>
<dbReference type="EMBL" id="FYEK01000002">
    <property type="protein sequence ID" value="SNB49193.1"/>
    <property type="molecule type" value="Genomic_DNA"/>
</dbReference>
<dbReference type="InterPro" id="IPR011004">
    <property type="entry name" value="Trimer_LpxA-like_sf"/>
</dbReference>
<evidence type="ECO:0000256" key="1">
    <source>
        <dbReference type="ARBA" id="ARBA00010443"/>
    </source>
</evidence>
<dbReference type="UniPathway" id="UPA00164"/>
<dbReference type="NCBIfam" id="NF003670">
    <property type="entry name" value="PRK05293.1"/>
    <property type="match status" value="1"/>
</dbReference>
<evidence type="ECO:0000259" key="10">
    <source>
        <dbReference type="Pfam" id="PF00483"/>
    </source>
</evidence>
<evidence type="ECO:0000256" key="4">
    <source>
        <dbReference type="ARBA" id="ARBA00022695"/>
    </source>
</evidence>
<dbReference type="SUPFAM" id="SSF53448">
    <property type="entry name" value="Nucleotide-diphospho-sugar transferases"/>
    <property type="match status" value="1"/>
</dbReference>
<dbReference type="InterPro" id="IPR005835">
    <property type="entry name" value="NTP_transferase_dom"/>
</dbReference>
<evidence type="ECO:0000256" key="9">
    <source>
        <dbReference type="HAMAP-Rule" id="MF_00624"/>
    </source>
</evidence>
<dbReference type="Proteomes" id="UP000197025">
    <property type="component" value="Unassembled WGS sequence"/>
</dbReference>
<dbReference type="PROSITE" id="PS00809">
    <property type="entry name" value="ADP_GLC_PYROPHOSPH_2"/>
    <property type="match status" value="1"/>
</dbReference>
<name>A0A212PQK1_9CHLR</name>
<dbReference type="CDD" id="cd02508">
    <property type="entry name" value="ADP_Glucose_PP"/>
    <property type="match status" value="1"/>
</dbReference>
<feature type="binding site" evidence="9">
    <location>
        <position position="97"/>
    </location>
    <ligand>
        <name>alpha-D-glucose 1-phosphate</name>
        <dbReference type="ChEBI" id="CHEBI:58601"/>
    </ligand>
</feature>
<dbReference type="Pfam" id="PF00483">
    <property type="entry name" value="NTP_transferase"/>
    <property type="match status" value="1"/>
</dbReference>
<keyword evidence="8 9" id="KW-0119">Carbohydrate metabolism</keyword>